<keyword evidence="11" id="KW-0411">Iron-sulfur</keyword>
<keyword evidence="11" id="KW-0235">DNA replication</keyword>
<feature type="domain" description="C4-type zinc-finger of DNA polymerase delta" evidence="13">
    <location>
        <begin position="534"/>
        <end position="606"/>
    </location>
</feature>
<dbReference type="InterPro" id="IPR012337">
    <property type="entry name" value="RNaseH-like_sf"/>
</dbReference>
<evidence type="ECO:0000256" key="9">
    <source>
        <dbReference type="ARBA" id="ARBA00023242"/>
    </source>
</evidence>
<comment type="caution">
    <text evidence="14">The sequence shown here is derived from an EMBL/GenBank/DDBJ whole genome shotgun (WGS) entry which is preliminary data.</text>
</comment>
<evidence type="ECO:0000256" key="11">
    <source>
        <dbReference type="RuleBase" id="RU000442"/>
    </source>
</evidence>
<gene>
    <name evidence="14" type="ORF">TeGR_g574</name>
</gene>
<organism evidence="14 15">
    <name type="scientific">Tetraparma gracilis</name>
    <dbReference type="NCBI Taxonomy" id="2962635"/>
    <lineage>
        <taxon>Eukaryota</taxon>
        <taxon>Sar</taxon>
        <taxon>Stramenopiles</taxon>
        <taxon>Ochrophyta</taxon>
        <taxon>Bolidophyceae</taxon>
        <taxon>Parmales</taxon>
        <taxon>Triparmaceae</taxon>
        <taxon>Tetraparma</taxon>
    </lineage>
</organism>
<evidence type="ECO:0000256" key="1">
    <source>
        <dbReference type="ARBA" id="ARBA00004123"/>
    </source>
</evidence>
<comment type="subcellular location">
    <subcellularLocation>
        <location evidence="1 11">Nucleus</location>
    </subcellularLocation>
</comment>
<keyword evidence="5 11" id="KW-0548">Nucleotidyltransferase</keyword>
<reference evidence="14 15" key="1">
    <citation type="journal article" date="2023" name="Commun. Biol.">
        <title>Genome analysis of Parmales, the sister group of diatoms, reveals the evolutionary specialization of diatoms from phago-mixotrophs to photoautotrophs.</title>
        <authorList>
            <person name="Ban H."/>
            <person name="Sato S."/>
            <person name="Yoshikawa S."/>
            <person name="Yamada K."/>
            <person name="Nakamura Y."/>
            <person name="Ichinomiya M."/>
            <person name="Sato N."/>
            <person name="Blanc-Mathieu R."/>
            <person name="Endo H."/>
            <person name="Kuwata A."/>
            <person name="Ogata H."/>
        </authorList>
    </citation>
    <scope>NUCLEOTIDE SEQUENCE [LARGE SCALE GENOMIC DNA]</scope>
</reference>
<evidence type="ECO:0000256" key="4">
    <source>
        <dbReference type="ARBA" id="ARBA00022679"/>
    </source>
</evidence>
<dbReference type="Gene3D" id="3.30.420.10">
    <property type="entry name" value="Ribonuclease H-like superfamily/Ribonuclease H"/>
    <property type="match status" value="1"/>
</dbReference>
<proteinExistence type="inferred from homology"/>
<keyword evidence="6 11" id="KW-0863">Zinc-finger</keyword>
<dbReference type="EC" id="2.7.7.7" evidence="11"/>
<evidence type="ECO:0000313" key="14">
    <source>
        <dbReference type="EMBL" id="GMI41833.1"/>
    </source>
</evidence>
<dbReference type="Pfam" id="PF00136">
    <property type="entry name" value="DNA_pol_B"/>
    <property type="match status" value="1"/>
</dbReference>
<dbReference type="NCBIfam" id="TIGR00592">
    <property type="entry name" value="pol2"/>
    <property type="match status" value="1"/>
</dbReference>
<dbReference type="Gene3D" id="1.10.132.60">
    <property type="entry name" value="DNA polymerase family B, C-terminal domain"/>
    <property type="match status" value="1"/>
</dbReference>
<dbReference type="Proteomes" id="UP001165060">
    <property type="component" value="Unassembled WGS sequence"/>
</dbReference>
<comment type="similarity">
    <text evidence="2 11">Belongs to the DNA polymerase type-B family.</text>
</comment>
<feature type="domain" description="DNA-directed DNA polymerase family B multifunctional" evidence="12">
    <location>
        <begin position="52"/>
        <end position="495"/>
    </location>
</feature>
<evidence type="ECO:0000256" key="5">
    <source>
        <dbReference type="ARBA" id="ARBA00022695"/>
    </source>
</evidence>
<dbReference type="PRINTS" id="PR00106">
    <property type="entry name" value="DNAPOLB"/>
</dbReference>
<keyword evidence="11" id="KW-0479">Metal-binding</keyword>
<dbReference type="SUPFAM" id="SSF56672">
    <property type="entry name" value="DNA/RNA polymerases"/>
    <property type="match status" value="1"/>
</dbReference>
<keyword evidence="11" id="KW-0862">Zinc</keyword>
<evidence type="ECO:0000259" key="13">
    <source>
        <dbReference type="Pfam" id="PF14260"/>
    </source>
</evidence>
<comment type="cofactor">
    <cofactor evidence="11">
        <name>[4Fe-4S] cluster</name>
        <dbReference type="ChEBI" id="CHEBI:49883"/>
    </cofactor>
</comment>
<evidence type="ECO:0000313" key="15">
    <source>
        <dbReference type="Proteomes" id="UP001165060"/>
    </source>
</evidence>
<dbReference type="InterPro" id="IPR023211">
    <property type="entry name" value="DNA_pol_palm_dom_sf"/>
</dbReference>
<dbReference type="InterPro" id="IPR036397">
    <property type="entry name" value="RNaseH_sf"/>
</dbReference>
<dbReference type="InterPro" id="IPR017964">
    <property type="entry name" value="DNA-dir_DNA_pol_B_CS"/>
</dbReference>
<dbReference type="InterPro" id="IPR006172">
    <property type="entry name" value="DNA-dir_DNA_pol_B"/>
</dbReference>
<keyword evidence="3 11" id="KW-0004">4Fe-4S</keyword>
<dbReference type="SUPFAM" id="SSF53098">
    <property type="entry name" value="Ribonuclease H-like"/>
    <property type="match status" value="1"/>
</dbReference>
<keyword evidence="4 11" id="KW-0808">Transferase</keyword>
<dbReference type="CDD" id="cd05533">
    <property type="entry name" value="POLBc_delta"/>
    <property type="match status" value="1"/>
</dbReference>
<comment type="catalytic activity">
    <reaction evidence="10 11">
        <text>DNA(n) + a 2'-deoxyribonucleoside 5'-triphosphate = DNA(n+1) + diphosphate</text>
        <dbReference type="Rhea" id="RHEA:22508"/>
        <dbReference type="Rhea" id="RHEA-COMP:17339"/>
        <dbReference type="Rhea" id="RHEA-COMP:17340"/>
        <dbReference type="ChEBI" id="CHEBI:33019"/>
        <dbReference type="ChEBI" id="CHEBI:61560"/>
        <dbReference type="ChEBI" id="CHEBI:173112"/>
        <dbReference type="EC" id="2.7.7.7"/>
    </reaction>
</comment>
<evidence type="ECO:0000256" key="7">
    <source>
        <dbReference type="ARBA" id="ARBA00022932"/>
    </source>
</evidence>
<dbReference type="EMBL" id="BRYB01001028">
    <property type="protein sequence ID" value="GMI41833.1"/>
    <property type="molecule type" value="Genomic_DNA"/>
</dbReference>
<dbReference type="InterPro" id="IPR050240">
    <property type="entry name" value="DNA_pol_type-B"/>
</dbReference>
<name>A0ABQ6N721_9STRA</name>
<dbReference type="PANTHER" id="PTHR10322:SF23">
    <property type="entry name" value="DNA POLYMERASE DELTA CATALYTIC SUBUNIT"/>
    <property type="match status" value="1"/>
</dbReference>
<dbReference type="PANTHER" id="PTHR10322">
    <property type="entry name" value="DNA POLYMERASE CATALYTIC SUBUNIT"/>
    <property type="match status" value="1"/>
</dbReference>
<dbReference type="InterPro" id="IPR043502">
    <property type="entry name" value="DNA/RNA_pol_sf"/>
</dbReference>
<evidence type="ECO:0000256" key="2">
    <source>
        <dbReference type="ARBA" id="ARBA00005755"/>
    </source>
</evidence>
<keyword evidence="11" id="KW-0408">Iron</keyword>
<evidence type="ECO:0000256" key="6">
    <source>
        <dbReference type="ARBA" id="ARBA00022771"/>
    </source>
</evidence>
<dbReference type="Gene3D" id="3.90.1600.10">
    <property type="entry name" value="Palm domain of DNA polymerase"/>
    <property type="match status" value="1"/>
</dbReference>
<dbReference type="SMART" id="SM00486">
    <property type="entry name" value="POLBc"/>
    <property type="match status" value="1"/>
</dbReference>
<dbReference type="InterPro" id="IPR042087">
    <property type="entry name" value="DNA_pol_B_thumb"/>
</dbReference>
<dbReference type="Pfam" id="PF14260">
    <property type="entry name" value="zf-C4pol"/>
    <property type="match status" value="1"/>
</dbReference>
<keyword evidence="7 11" id="KW-0239">DNA-directed DNA polymerase</keyword>
<dbReference type="InterPro" id="IPR025687">
    <property type="entry name" value="Znf-C4pol"/>
</dbReference>
<protein>
    <recommendedName>
        <fullName evidence="11">DNA polymerase</fullName>
        <ecNumber evidence="11">2.7.7.7</ecNumber>
    </recommendedName>
</protein>
<evidence type="ECO:0000256" key="8">
    <source>
        <dbReference type="ARBA" id="ARBA00023125"/>
    </source>
</evidence>
<dbReference type="Gene3D" id="1.10.287.690">
    <property type="entry name" value="Helix hairpin bin"/>
    <property type="match status" value="1"/>
</dbReference>
<evidence type="ECO:0000256" key="3">
    <source>
        <dbReference type="ARBA" id="ARBA00022485"/>
    </source>
</evidence>
<sequence>HHSIISDLQNGSDEDRHRLAVYCVKDALLPQQLMDKLSVLINYIEMARVTGVPVAFLISRGQQIKVFSMLLRKCRKESLCIPDLKKGRGAADGVAYEGATVLDPIKSFYEVPICTLDFASLYPSIMQAYNTCYSTLMSAEDAKTMEPKDYNNNPNGNFVKSEVKKGILPTILSELLAARKQAKKDMKNAPNEFEKAVQNGRQLALKVSANSVYGFTGATVGQLPCLAIASSVTNYGRQLLEKTKEYVEEHYTIANGYKHDAVVVYGDTDSVMVKFGDETVAANFPLAIEAAEKCTALFPRPVELEFEKIYFPYLLMNKKRYAGLMWTKIDTYDYMDTKGLETVRRDNCQLVRDVIQTSLNKIIIDRDVEGAIKYVKTQISDLLQNKMDISKLVITKSLNKGADYALGLPGAKAEDYKIKQAHVELAARMKKRDAGSAPQMGDRVPYVIIMGAKGDQTFMKSEDPIHVLENNIPLDCKWYLSNQLEKPLTRIFEPIIDDVERQLLKGDHTRKVFVATPSAKKGGLMSFAVKKATCMGCKALMDEKTGNLCSRCVPKEGEIYLRKLADLQKAENDYAKLWSAAQRIHGSMFQDVMCTGDGCACQFYRRKKVQQDIKMYQEQIDKFGQ</sequence>
<evidence type="ECO:0000256" key="10">
    <source>
        <dbReference type="ARBA" id="ARBA00049244"/>
    </source>
</evidence>
<dbReference type="PROSITE" id="PS00116">
    <property type="entry name" value="DNA_POLYMERASE_B"/>
    <property type="match status" value="1"/>
</dbReference>
<evidence type="ECO:0000259" key="12">
    <source>
        <dbReference type="Pfam" id="PF00136"/>
    </source>
</evidence>
<keyword evidence="8 11" id="KW-0238">DNA-binding</keyword>
<accession>A0ABQ6N721</accession>
<keyword evidence="15" id="KW-1185">Reference proteome</keyword>
<feature type="non-terminal residue" evidence="14">
    <location>
        <position position="1"/>
    </location>
</feature>
<keyword evidence="9 11" id="KW-0539">Nucleus</keyword>
<dbReference type="InterPro" id="IPR006134">
    <property type="entry name" value="DNA-dir_DNA_pol_B_multi_dom"/>
</dbReference>